<dbReference type="Pfam" id="PF03054">
    <property type="entry name" value="tRNA_Me_trans"/>
    <property type="match status" value="1"/>
</dbReference>
<dbReference type="Pfam" id="PF18297">
    <property type="entry name" value="NFACT-R_2"/>
    <property type="match status" value="1"/>
</dbReference>
<proteinExistence type="predicted"/>
<protein>
    <recommendedName>
        <fullName evidence="1">NFACT protein RNA binding domain-containing protein</fullName>
    </recommendedName>
</protein>
<evidence type="ECO:0000259" key="1">
    <source>
        <dbReference type="Pfam" id="PF18297"/>
    </source>
</evidence>
<dbReference type="InterPro" id="IPR059101">
    <property type="entry name" value="NFACT-R_2"/>
</dbReference>
<feature type="domain" description="NFACT protein RNA binding" evidence="1">
    <location>
        <begin position="235"/>
        <end position="300"/>
    </location>
</feature>
<sequence length="300" mass="34113">MIKAVGLFSGGLDSMLAVKLVQEQGIAVDVLHYDIGFGSLGMSRRVKKKQAEVSWERLEQQLGIPIQRIDVTREFLPIVLHPKHGYGSTMNPCIDCKIFILQQAKEYMHAHQAHFIFTGEVVGQRPMSQHRHTLLQIEREAGVSGYLLRPLSAKLLDPTIPEQEGWIDREQLLDISGRGRSDQLELARKYDLQYQQPAGGCLLTDPHFAVRLQDLIQSKPEDKITPEDIALLKLGRHFRLPDNLRVIVGRHEPDNLLLEQYTAGRWTVQLRDYQGPLALIEGDPTDDQFRQLAQLIVSYT</sequence>
<evidence type="ECO:0000313" key="2">
    <source>
        <dbReference type="EMBL" id="MBD3325312.1"/>
    </source>
</evidence>
<dbReference type="PANTHER" id="PTHR11933:SF6">
    <property type="entry name" value="THIL AANH DOMAIN-CONTAINING PROTEIN"/>
    <property type="match status" value="1"/>
</dbReference>
<dbReference type="AlphaFoldDB" id="A0A9D5JWQ4"/>
<gene>
    <name evidence="2" type="ORF">GF339_12050</name>
</gene>
<accession>A0A9D5JWQ4</accession>
<dbReference type="Gene3D" id="3.40.50.620">
    <property type="entry name" value="HUPs"/>
    <property type="match status" value="1"/>
</dbReference>
<name>A0A9D5JWQ4_9BACT</name>
<comment type="caution">
    <text evidence="2">The sequence shown here is derived from an EMBL/GenBank/DDBJ whole genome shotgun (WGS) entry which is preliminary data.</text>
</comment>
<dbReference type="SUPFAM" id="SSF52402">
    <property type="entry name" value="Adenine nucleotide alpha hydrolases-like"/>
    <property type="match status" value="1"/>
</dbReference>
<feature type="non-terminal residue" evidence="2">
    <location>
        <position position="300"/>
    </location>
</feature>
<reference evidence="2" key="1">
    <citation type="submission" date="2019-11" db="EMBL/GenBank/DDBJ databases">
        <title>Microbial mats filling the niche in hypersaline microbial mats.</title>
        <authorList>
            <person name="Wong H.L."/>
            <person name="Macleod F.I."/>
            <person name="White R.A. III"/>
            <person name="Burns B.P."/>
        </authorList>
    </citation>
    <scope>NUCLEOTIDE SEQUENCE</scope>
    <source>
        <strain evidence="2">Rbin_158</strain>
    </source>
</reference>
<dbReference type="Proteomes" id="UP000649604">
    <property type="component" value="Unassembled WGS sequence"/>
</dbReference>
<organism evidence="2 3">
    <name type="scientific">candidate division KSB3 bacterium</name>
    <dbReference type="NCBI Taxonomy" id="2044937"/>
    <lineage>
        <taxon>Bacteria</taxon>
        <taxon>candidate division KSB3</taxon>
    </lineage>
</organism>
<dbReference type="InterPro" id="IPR014729">
    <property type="entry name" value="Rossmann-like_a/b/a_fold"/>
</dbReference>
<dbReference type="EMBL" id="WJJP01000391">
    <property type="protein sequence ID" value="MBD3325312.1"/>
    <property type="molecule type" value="Genomic_DNA"/>
</dbReference>
<dbReference type="PANTHER" id="PTHR11933">
    <property type="entry name" value="TRNA 5-METHYLAMINOMETHYL-2-THIOURIDYLATE -METHYLTRANSFERASE"/>
    <property type="match status" value="1"/>
</dbReference>
<evidence type="ECO:0000313" key="3">
    <source>
        <dbReference type="Proteomes" id="UP000649604"/>
    </source>
</evidence>